<protein>
    <submittedName>
        <fullName evidence="1">Uncharacterized protein</fullName>
    </submittedName>
</protein>
<sequence>MGLAYCSGSDLSYGDDGTGTLCSGPDCWPIQVPVSPVTIAFETDFLPINNVQSVLNAFLPNITNYSYD</sequence>
<name>A0A9P6F6F8_9FUNG</name>
<evidence type="ECO:0000313" key="1">
    <source>
        <dbReference type="EMBL" id="KAF9543394.1"/>
    </source>
</evidence>
<dbReference type="AlphaFoldDB" id="A0A9P6F6F8"/>
<gene>
    <name evidence="1" type="ORF">EC957_000905</name>
</gene>
<evidence type="ECO:0000313" key="2">
    <source>
        <dbReference type="Proteomes" id="UP000723463"/>
    </source>
</evidence>
<proteinExistence type="predicted"/>
<keyword evidence="2" id="KW-1185">Reference proteome</keyword>
<dbReference type="EMBL" id="JAAAXW010000114">
    <property type="protein sequence ID" value="KAF9543394.1"/>
    <property type="molecule type" value="Genomic_DNA"/>
</dbReference>
<organism evidence="1 2">
    <name type="scientific">Mortierella hygrophila</name>
    <dbReference type="NCBI Taxonomy" id="979708"/>
    <lineage>
        <taxon>Eukaryota</taxon>
        <taxon>Fungi</taxon>
        <taxon>Fungi incertae sedis</taxon>
        <taxon>Mucoromycota</taxon>
        <taxon>Mortierellomycotina</taxon>
        <taxon>Mortierellomycetes</taxon>
        <taxon>Mortierellales</taxon>
        <taxon>Mortierellaceae</taxon>
        <taxon>Mortierella</taxon>
    </lineage>
</organism>
<comment type="caution">
    <text evidence="1">The sequence shown here is derived from an EMBL/GenBank/DDBJ whole genome shotgun (WGS) entry which is preliminary data.</text>
</comment>
<reference evidence="1" key="1">
    <citation type="journal article" date="2020" name="Fungal Divers.">
        <title>Resolving the Mortierellaceae phylogeny through synthesis of multi-gene phylogenetics and phylogenomics.</title>
        <authorList>
            <person name="Vandepol N."/>
            <person name="Liber J."/>
            <person name="Desiro A."/>
            <person name="Na H."/>
            <person name="Kennedy M."/>
            <person name="Barry K."/>
            <person name="Grigoriev I.V."/>
            <person name="Miller A.N."/>
            <person name="O'Donnell K."/>
            <person name="Stajich J.E."/>
            <person name="Bonito G."/>
        </authorList>
    </citation>
    <scope>NUCLEOTIDE SEQUENCE</scope>
    <source>
        <strain evidence="1">NRRL 2591</strain>
    </source>
</reference>
<dbReference type="Proteomes" id="UP000723463">
    <property type="component" value="Unassembled WGS sequence"/>
</dbReference>
<accession>A0A9P6F6F8</accession>